<evidence type="ECO:0000256" key="1">
    <source>
        <dbReference type="ARBA" id="ARBA00023224"/>
    </source>
</evidence>
<dbReference type="PROSITE" id="PS50111">
    <property type="entry name" value="CHEMOTAXIS_TRANSDUC_2"/>
    <property type="match status" value="1"/>
</dbReference>
<dbReference type="GO" id="GO:0007165">
    <property type="term" value="P:signal transduction"/>
    <property type="evidence" value="ECO:0007669"/>
    <property type="project" value="UniProtKB-KW"/>
</dbReference>
<dbReference type="InterPro" id="IPR038188">
    <property type="entry name" value="TorS_sensor_sf"/>
</dbReference>
<dbReference type="SMART" id="SM00304">
    <property type="entry name" value="HAMP"/>
    <property type="match status" value="1"/>
</dbReference>
<protein>
    <submittedName>
        <fullName evidence="9">HAMP domain-containing protein</fullName>
    </submittedName>
</protein>
<dbReference type="CDD" id="cd06225">
    <property type="entry name" value="HAMP"/>
    <property type="match status" value="1"/>
</dbReference>
<dbReference type="PANTHER" id="PTHR32089">
    <property type="entry name" value="METHYL-ACCEPTING CHEMOTAXIS PROTEIN MCPB"/>
    <property type="match status" value="1"/>
</dbReference>
<feature type="compositionally biased region" description="Basic and acidic residues" evidence="5">
    <location>
        <begin position="1"/>
        <end position="11"/>
    </location>
</feature>
<feature type="coiled-coil region" evidence="4">
    <location>
        <begin position="587"/>
        <end position="622"/>
    </location>
</feature>
<keyword evidence="10" id="KW-1185">Reference proteome</keyword>
<dbReference type="Pfam" id="PF21689">
    <property type="entry name" value="TorS_sensor_domain"/>
    <property type="match status" value="1"/>
</dbReference>
<name>A0A1G7MGP9_9PROT</name>
<evidence type="ECO:0000259" key="7">
    <source>
        <dbReference type="PROSITE" id="PS50111"/>
    </source>
</evidence>
<evidence type="ECO:0000313" key="10">
    <source>
        <dbReference type="Proteomes" id="UP000199415"/>
    </source>
</evidence>
<keyword evidence="6" id="KW-0472">Membrane</keyword>
<evidence type="ECO:0000256" key="3">
    <source>
        <dbReference type="PROSITE-ProRule" id="PRU00284"/>
    </source>
</evidence>
<keyword evidence="6" id="KW-1133">Transmembrane helix</keyword>
<evidence type="ECO:0000256" key="2">
    <source>
        <dbReference type="ARBA" id="ARBA00029447"/>
    </source>
</evidence>
<dbReference type="Proteomes" id="UP000199415">
    <property type="component" value="Unassembled WGS sequence"/>
</dbReference>
<evidence type="ECO:0000256" key="6">
    <source>
        <dbReference type="SAM" id="Phobius"/>
    </source>
</evidence>
<sequence length="757" mass="81017">MTPTDREEHADPVSTESSADADPGTQESTAAPAARARRRFGVKARLFTAFGGVAALTLVASGVGWVAFNTVTGAVDEVAQEHMPRMASALTLSRESTALTAAAPRLAGAQSGEQREQAMSALNTRVKRVRGHLDELSQGTGADGAVETVRGQIDAMTTAVSNLNDAVAERLTAKRQLAAAESKVGERHEALLETLDPKMKAAEKALVQGSADVSAKSVRTMNSLMNEDVSTLRSVLVVRAGVNRVLEQFARVPMVEIPAKLNFIRNNIKDSFDRFGPHIERIPETEWTAGAKTRLDQIRTFALGDQDILTLQRKALEEDSKSAASKLDRRLRTARSAQESIQEKLIKIADATKKKMTQRAQSYAASNAERISTLVNEEMQYLTTYLRIRASANRIAGLLATGGNAADPKAIDALQTQFQEARNTLKHNIGKLGDREKGSTIKKQAGQLLTLGQGDDSVFALRRQQLTAADAATQALDQARSAASAIETQVKQVVADARSAVDEGRSTVNASVTQGRMWLAGIAVASLVIAGLVAWLYVGRSFGRRLDRLTAQTQQVAGGDLEAEIDTRGHDEISEMASALVVFRDGMAEAQEANRRADEERERAAEERRRAMHELADRFENEVGSIIERVGAAGAQLDGTANTMSSVAQDAKSKAGNVAEAAERASGNVQTVASASQELTQSIREVSDRISQSSETAREASGEADKATQQVQSLAQAADQIGDVIQQIQDIAEKTNLLALNATIEAARAGEAGKGFA</sequence>
<evidence type="ECO:0000259" key="8">
    <source>
        <dbReference type="PROSITE" id="PS50885"/>
    </source>
</evidence>
<dbReference type="Gene3D" id="1.20.58.920">
    <property type="match status" value="2"/>
</dbReference>
<feature type="non-terminal residue" evidence="9">
    <location>
        <position position="757"/>
    </location>
</feature>
<reference evidence="9 10" key="1">
    <citation type="submission" date="2016-10" db="EMBL/GenBank/DDBJ databases">
        <authorList>
            <person name="de Groot N.N."/>
        </authorList>
    </citation>
    <scope>NUCLEOTIDE SEQUENCE [LARGE SCALE GENOMIC DNA]</scope>
    <source>
        <strain evidence="9 10">DSM 25584</strain>
    </source>
</reference>
<comment type="similarity">
    <text evidence="2">Belongs to the methyl-accepting chemotaxis (MCP) protein family.</text>
</comment>
<dbReference type="RefSeq" id="WP_176758489.1">
    <property type="nucleotide sequence ID" value="NZ_FNCE01000001.1"/>
</dbReference>
<feature type="transmembrane region" description="Helical" evidence="6">
    <location>
        <begin position="517"/>
        <end position="538"/>
    </location>
</feature>
<dbReference type="InterPro" id="IPR004089">
    <property type="entry name" value="MCPsignal_dom"/>
</dbReference>
<dbReference type="Pfam" id="PF00015">
    <property type="entry name" value="MCPsignal"/>
    <property type="match status" value="1"/>
</dbReference>
<dbReference type="InterPro" id="IPR003660">
    <property type="entry name" value="HAMP_dom"/>
</dbReference>
<gene>
    <name evidence="9" type="ORF">SAMN05216241_101616</name>
</gene>
<dbReference type="STRING" id="1082479.SAMN05216241_101616"/>
<keyword evidence="6" id="KW-0812">Transmembrane</keyword>
<dbReference type="AlphaFoldDB" id="A0A1G7MGP9"/>
<evidence type="ECO:0000256" key="4">
    <source>
        <dbReference type="SAM" id="Coils"/>
    </source>
</evidence>
<proteinExistence type="inferred from homology"/>
<dbReference type="EMBL" id="FNCE01000001">
    <property type="protein sequence ID" value="SDF60992.1"/>
    <property type="molecule type" value="Genomic_DNA"/>
</dbReference>
<feature type="domain" description="HAMP" evidence="8">
    <location>
        <begin position="540"/>
        <end position="592"/>
    </location>
</feature>
<dbReference type="Pfam" id="PF00672">
    <property type="entry name" value="HAMP"/>
    <property type="match status" value="1"/>
</dbReference>
<dbReference type="Gene3D" id="6.10.340.10">
    <property type="match status" value="1"/>
</dbReference>
<feature type="domain" description="Methyl-accepting transducer" evidence="7">
    <location>
        <begin position="633"/>
        <end position="757"/>
    </location>
</feature>
<feature type="region of interest" description="Disordered" evidence="5">
    <location>
        <begin position="1"/>
        <end position="35"/>
    </location>
</feature>
<feature type="transmembrane region" description="Helical" evidence="6">
    <location>
        <begin position="46"/>
        <end position="68"/>
    </location>
</feature>
<dbReference type="SUPFAM" id="SSF58104">
    <property type="entry name" value="Methyl-accepting chemotaxis protein (MCP) signaling domain"/>
    <property type="match status" value="1"/>
</dbReference>
<dbReference type="PANTHER" id="PTHR32089:SF112">
    <property type="entry name" value="LYSOZYME-LIKE PROTEIN-RELATED"/>
    <property type="match status" value="1"/>
</dbReference>
<dbReference type="GO" id="GO:0016020">
    <property type="term" value="C:membrane"/>
    <property type="evidence" value="ECO:0007669"/>
    <property type="project" value="InterPro"/>
</dbReference>
<organism evidence="9 10">
    <name type="scientific">Limimonas halophila</name>
    <dbReference type="NCBI Taxonomy" id="1082479"/>
    <lineage>
        <taxon>Bacteria</taxon>
        <taxon>Pseudomonadati</taxon>
        <taxon>Pseudomonadota</taxon>
        <taxon>Alphaproteobacteria</taxon>
        <taxon>Rhodospirillales</taxon>
        <taxon>Rhodovibrionaceae</taxon>
        <taxon>Limimonas</taxon>
    </lineage>
</organism>
<accession>A0A1G7MGP9</accession>
<evidence type="ECO:0000256" key="5">
    <source>
        <dbReference type="SAM" id="MobiDB-lite"/>
    </source>
</evidence>
<keyword evidence="1 3" id="KW-0807">Transducer</keyword>
<evidence type="ECO:0000313" key="9">
    <source>
        <dbReference type="EMBL" id="SDF60992.1"/>
    </source>
</evidence>
<dbReference type="PROSITE" id="PS50885">
    <property type="entry name" value="HAMP"/>
    <property type="match status" value="1"/>
</dbReference>
<keyword evidence="4" id="KW-0175">Coiled coil</keyword>
<dbReference type="Gene3D" id="1.10.287.950">
    <property type="entry name" value="Methyl-accepting chemotaxis protein"/>
    <property type="match status" value="1"/>
</dbReference>